<dbReference type="FunFam" id="3.30.160.60:FF:000231">
    <property type="entry name" value="PLAG1 like zinc finger 2"/>
    <property type="match status" value="1"/>
</dbReference>
<dbReference type="FunFam" id="3.30.160.60:FF:000256">
    <property type="entry name" value="PLAG1 like zinc finger 2"/>
    <property type="match status" value="1"/>
</dbReference>
<keyword evidence="7" id="KW-0805">Transcription regulation</keyword>
<dbReference type="GO" id="GO:0002682">
    <property type="term" value="P:regulation of immune system process"/>
    <property type="evidence" value="ECO:0007669"/>
    <property type="project" value="TreeGrafter"/>
</dbReference>
<dbReference type="AlphaFoldDB" id="A0A9Q1FL00"/>
<keyword evidence="11" id="KW-0539">Nucleus</keyword>
<dbReference type="GO" id="GO:0005654">
    <property type="term" value="C:nucleoplasm"/>
    <property type="evidence" value="ECO:0007669"/>
    <property type="project" value="TreeGrafter"/>
</dbReference>
<dbReference type="SMART" id="SM00355">
    <property type="entry name" value="ZnF_C2H2"/>
    <property type="match status" value="6"/>
</dbReference>
<keyword evidence="4" id="KW-0677">Repeat</keyword>
<keyword evidence="10" id="KW-0804">Transcription</keyword>
<keyword evidence="8" id="KW-0238">DNA-binding</keyword>
<feature type="compositionally biased region" description="Basic residues" evidence="13">
    <location>
        <begin position="379"/>
        <end position="397"/>
    </location>
</feature>
<feature type="domain" description="C2H2-type" evidence="14">
    <location>
        <begin position="252"/>
        <end position="279"/>
    </location>
</feature>
<dbReference type="PANTHER" id="PTHR24399">
    <property type="entry name" value="ZINC FINGER AND BTB DOMAIN-CONTAINING"/>
    <property type="match status" value="1"/>
</dbReference>
<dbReference type="InterPro" id="IPR013087">
    <property type="entry name" value="Znf_C2H2_type"/>
</dbReference>
<evidence type="ECO:0000259" key="14">
    <source>
        <dbReference type="PROSITE" id="PS50157"/>
    </source>
</evidence>
<feature type="region of interest" description="Disordered" evidence="13">
    <location>
        <begin position="490"/>
        <end position="548"/>
    </location>
</feature>
<dbReference type="PANTHER" id="PTHR24399:SF31">
    <property type="entry name" value="ZINC FINGER PROTEIN PLAGL1"/>
    <property type="match status" value="1"/>
</dbReference>
<protein>
    <recommendedName>
        <fullName evidence="14">C2H2-type domain-containing protein</fullName>
    </recommendedName>
</protein>
<feature type="domain" description="C2H2-type" evidence="14">
    <location>
        <begin position="129"/>
        <end position="158"/>
    </location>
</feature>
<name>A0A9Q1FL00_SYNKA</name>
<dbReference type="GO" id="GO:0001817">
    <property type="term" value="P:regulation of cytokine production"/>
    <property type="evidence" value="ECO:0007669"/>
    <property type="project" value="TreeGrafter"/>
</dbReference>
<dbReference type="FunFam" id="3.30.160.60:FF:000600">
    <property type="entry name" value="PLAG1 like zinc finger 2"/>
    <property type="match status" value="1"/>
</dbReference>
<gene>
    <name evidence="15" type="ORF">SKAU_G00174480</name>
</gene>
<dbReference type="GO" id="GO:0000978">
    <property type="term" value="F:RNA polymerase II cis-regulatory region sequence-specific DNA binding"/>
    <property type="evidence" value="ECO:0007669"/>
    <property type="project" value="TreeGrafter"/>
</dbReference>
<dbReference type="PROSITE" id="PS50157">
    <property type="entry name" value="ZINC_FINGER_C2H2_2"/>
    <property type="match status" value="5"/>
</dbReference>
<evidence type="ECO:0000256" key="2">
    <source>
        <dbReference type="ARBA" id="ARBA00006991"/>
    </source>
</evidence>
<dbReference type="Gene3D" id="3.30.160.60">
    <property type="entry name" value="Classic Zinc Finger"/>
    <property type="match status" value="5"/>
</dbReference>
<dbReference type="Proteomes" id="UP001152622">
    <property type="component" value="Chromosome 5"/>
</dbReference>
<evidence type="ECO:0000256" key="1">
    <source>
        <dbReference type="ARBA" id="ARBA00004123"/>
    </source>
</evidence>
<evidence type="ECO:0000313" key="15">
    <source>
        <dbReference type="EMBL" id="KAJ8360923.1"/>
    </source>
</evidence>
<feature type="region of interest" description="Disordered" evidence="13">
    <location>
        <begin position="428"/>
        <end position="453"/>
    </location>
</feature>
<keyword evidence="6" id="KW-0862">Zinc</keyword>
<evidence type="ECO:0000256" key="8">
    <source>
        <dbReference type="ARBA" id="ARBA00023125"/>
    </source>
</evidence>
<accession>A0A9Q1FL00</accession>
<evidence type="ECO:0000313" key="16">
    <source>
        <dbReference type="Proteomes" id="UP001152622"/>
    </source>
</evidence>
<dbReference type="EMBL" id="JAINUF010000005">
    <property type="protein sequence ID" value="KAJ8360923.1"/>
    <property type="molecule type" value="Genomic_DNA"/>
</dbReference>
<dbReference type="PROSITE" id="PS00028">
    <property type="entry name" value="ZINC_FINGER_C2H2_1"/>
    <property type="match status" value="6"/>
</dbReference>
<evidence type="ECO:0000256" key="13">
    <source>
        <dbReference type="SAM" id="MobiDB-lite"/>
    </source>
</evidence>
<dbReference type="GO" id="GO:0001227">
    <property type="term" value="F:DNA-binding transcription repressor activity, RNA polymerase II-specific"/>
    <property type="evidence" value="ECO:0007669"/>
    <property type="project" value="TreeGrafter"/>
</dbReference>
<dbReference type="Pfam" id="PF00096">
    <property type="entry name" value="zf-C2H2"/>
    <property type="match status" value="2"/>
</dbReference>
<feature type="domain" description="C2H2-type" evidence="14">
    <location>
        <begin position="159"/>
        <end position="186"/>
    </location>
</feature>
<evidence type="ECO:0000256" key="12">
    <source>
        <dbReference type="PROSITE-ProRule" id="PRU00042"/>
    </source>
</evidence>
<evidence type="ECO:0000256" key="11">
    <source>
        <dbReference type="ARBA" id="ARBA00023242"/>
    </source>
</evidence>
<keyword evidence="5 12" id="KW-0863">Zinc-finger</keyword>
<evidence type="ECO:0000256" key="7">
    <source>
        <dbReference type="ARBA" id="ARBA00023015"/>
    </source>
</evidence>
<comment type="caution">
    <text evidence="15">The sequence shown here is derived from an EMBL/GenBank/DDBJ whole genome shotgun (WGS) entry which is preliminary data.</text>
</comment>
<comment type="similarity">
    <text evidence="2">Belongs to the krueppel C2H2-type zinc-finger protein family.</text>
</comment>
<dbReference type="InterPro" id="IPR036236">
    <property type="entry name" value="Znf_C2H2_sf"/>
</dbReference>
<evidence type="ECO:0000256" key="9">
    <source>
        <dbReference type="ARBA" id="ARBA00023159"/>
    </source>
</evidence>
<feature type="region of interest" description="Disordered" evidence="13">
    <location>
        <begin position="373"/>
        <end position="411"/>
    </location>
</feature>
<proteinExistence type="inferred from homology"/>
<dbReference type="GO" id="GO:0001228">
    <property type="term" value="F:DNA-binding transcription activator activity, RNA polymerase II-specific"/>
    <property type="evidence" value="ECO:0007669"/>
    <property type="project" value="TreeGrafter"/>
</dbReference>
<evidence type="ECO:0000256" key="3">
    <source>
        <dbReference type="ARBA" id="ARBA00022723"/>
    </source>
</evidence>
<comment type="subcellular location">
    <subcellularLocation>
        <location evidence="1">Nucleus</location>
    </subcellularLocation>
</comment>
<dbReference type="GO" id="GO:0008270">
    <property type="term" value="F:zinc ion binding"/>
    <property type="evidence" value="ECO:0007669"/>
    <property type="project" value="UniProtKB-KW"/>
</dbReference>
<feature type="domain" description="C2H2-type" evidence="14">
    <location>
        <begin position="280"/>
        <end position="308"/>
    </location>
</feature>
<evidence type="ECO:0000256" key="6">
    <source>
        <dbReference type="ARBA" id="ARBA00022833"/>
    </source>
</evidence>
<keyword evidence="16" id="KW-1185">Reference proteome</keyword>
<evidence type="ECO:0000256" key="10">
    <source>
        <dbReference type="ARBA" id="ARBA00023163"/>
    </source>
</evidence>
<evidence type="ECO:0000256" key="5">
    <source>
        <dbReference type="ARBA" id="ARBA00022771"/>
    </source>
</evidence>
<evidence type="ECO:0000256" key="4">
    <source>
        <dbReference type="ARBA" id="ARBA00022737"/>
    </source>
</evidence>
<dbReference type="Pfam" id="PF13894">
    <property type="entry name" value="zf-C2H2_4"/>
    <property type="match status" value="1"/>
</dbReference>
<keyword evidence="3" id="KW-0479">Metal-binding</keyword>
<dbReference type="SUPFAM" id="SSF57667">
    <property type="entry name" value="beta-beta-alpha zinc fingers"/>
    <property type="match status" value="3"/>
</dbReference>
<sequence>MGRRVCLSCSEISDKGEDLPLPNLSLEARGATPTSSWPWHPRVAMATVATSDPCQSTAVIPEGIQQRGVGRQCRLVGKVERNWDREKGIDRDWERERISSECEGCGSLCGLSSGPDRQDKLRFPACRPLLCSHPLCEKAFASKYKLLRHMATHSLQKTHQCSICEKMFHRKDHLKNHLQTHDPNKEAFRCPECGKSYSTKLGYKRHAAMHAAASGDLTCKVCLLRLETTPALLEHLRGHSGGVVGGVKEKKHPCAHCERRFYTRKDVRRHMVVHTGRKDFLCQFCTQRFGRKDHLTRHAKKSHSQELLKGGAESQGVDLGGAPGLAIKEELSPVLCSYSPMGLYGPHLQATATSGGAYHPLMAGSLGMGCHMEPSNPLHHPHSHLHPRHPHHLHHTHSPPPHPPAQTLPGSTSYLKLEMESFLMDLQSGLPVPPLAEPPGSAPTTDFPHSLQADSPAPIAEALCMANMDMSHLLSFLPLSLPPYSAPLSAGGPTAGYSTSSNSSSASSTSRGAEPLPTPLTSLRPPPQEPSGHAFNSHTLPRFHQAFQ</sequence>
<feature type="domain" description="C2H2-type" evidence="14">
    <location>
        <begin position="188"/>
        <end position="215"/>
    </location>
</feature>
<reference evidence="15" key="1">
    <citation type="journal article" date="2023" name="Science">
        <title>Genome structures resolve the early diversification of teleost fishes.</title>
        <authorList>
            <person name="Parey E."/>
            <person name="Louis A."/>
            <person name="Montfort J."/>
            <person name="Bouchez O."/>
            <person name="Roques C."/>
            <person name="Iampietro C."/>
            <person name="Lluch J."/>
            <person name="Castinel A."/>
            <person name="Donnadieu C."/>
            <person name="Desvignes T."/>
            <person name="Floi Bucao C."/>
            <person name="Jouanno E."/>
            <person name="Wen M."/>
            <person name="Mejri S."/>
            <person name="Dirks R."/>
            <person name="Jansen H."/>
            <person name="Henkel C."/>
            <person name="Chen W.J."/>
            <person name="Zahm M."/>
            <person name="Cabau C."/>
            <person name="Klopp C."/>
            <person name="Thompson A.W."/>
            <person name="Robinson-Rechavi M."/>
            <person name="Braasch I."/>
            <person name="Lecointre G."/>
            <person name="Bobe J."/>
            <person name="Postlethwait J.H."/>
            <person name="Berthelot C."/>
            <person name="Roest Crollius H."/>
            <person name="Guiguen Y."/>
        </authorList>
    </citation>
    <scope>NUCLEOTIDE SEQUENCE</scope>
    <source>
        <strain evidence="15">WJC10195</strain>
    </source>
</reference>
<organism evidence="15 16">
    <name type="scientific">Synaphobranchus kaupii</name>
    <name type="common">Kaup's arrowtooth eel</name>
    <dbReference type="NCBI Taxonomy" id="118154"/>
    <lineage>
        <taxon>Eukaryota</taxon>
        <taxon>Metazoa</taxon>
        <taxon>Chordata</taxon>
        <taxon>Craniata</taxon>
        <taxon>Vertebrata</taxon>
        <taxon>Euteleostomi</taxon>
        <taxon>Actinopterygii</taxon>
        <taxon>Neopterygii</taxon>
        <taxon>Teleostei</taxon>
        <taxon>Anguilliformes</taxon>
        <taxon>Synaphobranchidae</taxon>
        <taxon>Synaphobranchus</taxon>
    </lineage>
</organism>
<feature type="compositionally biased region" description="Pro residues" evidence="13">
    <location>
        <begin position="431"/>
        <end position="441"/>
    </location>
</feature>
<dbReference type="OrthoDB" id="3533395at2759"/>
<keyword evidence="9" id="KW-0010">Activator</keyword>
<feature type="compositionally biased region" description="Low complexity" evidence="13">
    <location>
        <begin position="498"/>
        <end position="510"/>
    </location>
</feature>